<dbReference type="PROSITE" id="PS51760">
    <property type="entry name" value="GH10_2"/>
    <property type="match status" value="1"/>
</dbReference>
<evidence type="ECO:0000313" key="8">
    <source>
        <dbReference type="EMBL" id="MBT1689520.1"/>
    </source>
</evidence>
<evidence type="ECO:0000256" key="4">
    <source>
        <dbReference type="ARBA" id="ARBA00023326"/>
    </source>
</evidence>
<dbReference type="Pfam" id="PF00331">
    <property type="entry name" value="Glyco_hydro_10"/>
    <property type="match status" value="1"/>
</dbReference>
<evidence type="ECO:0000256" key="2">
    <source>
        <dbReference type="ARBA" id="ARBA00023277"/>
    </source>
</evidence>
<dbReference type="RefSeq" id="WP_254092741.1">
    <property type="nucleotide sequence ID" value="NZ_JAHESC010000042.1"/>
</dbReference>
<keyword evidence="1 5" id="KW-0378">Hydrolase</keyword>
<keyword evidence="3 5" id="KW-0326">Glycosidase</keyword>
<dbReference type="EMBL" id="JAHESC010000042">
    <property type="protein sequence ID" value="MBT1689520.1"/>
    <property type="molecule type" value="Genomic_DNA"/>
</dbReference>
<evidence type="ECO:0000313" key="9">
    <source>
        <dbReference type="Proteomes" id="UP001319180"/>
    </source>
</evidence>
<comment type="caution">
    <text evidence="8">The sequence shown here is derived from an EMBL/GenBank/DDBJ whole genome shotgun (WGS) entry which is preliminary data.</text>
</comment>
<dbReference type="Proteomes" id="UP001319180">
    <property type="component" value="Unassembled WGS sequence"/>
</dbReference>
<evidence type="ECO:0000256" key="5">
    <source>
        <dbReference type="RuleBase" id="RU361174"/>
    </source>
</evidence>
<sequence>MTTLSFSLLLRLALFVSCLSFLRVQAQRPATDQGLKDHFQGYYPIGVAVSPRSLQGPEAALILKHFNSVTPENAMKMGPIHPEENRYAWEGADAIVRFAQEHGLKVRGHALCWHEQTPPWLFTDADGKTVTRDVLLQRLREHITTVVSRYRGKVYAWDVVNEAIADDSTKFLRESPWYTICGEDFIAKAFEYAHDADPDALLFYNDYNTERPEKRERVYRLLRKLKDAGVPIHGVGLQAHWSIFEPSEKELRAALNRFSSLNLAVQFTELDVSVYRWEKFPRARRADETDAFTPALEAQQRQQYTRVFNIFREYKNVITGVTFWNVSDRHTWLDEYPVKGRKNYPLLFDQQLQPKAVYNDVIGTVAP</sequence>
<feature type="domain" description="GH10" evidence="7">
    <location>
        <begin position="29"/>
        <end position="364"/>
    </location>
</feature>
<keyword evidence="4 5" id="KW-0624">Polysaccharide degradation</keyword>
<feature type="chain" id="PRO_5042992605" description="Beta-xylanase" evidence="6">
    <location>
        <begin position="27"/>
        <end position="367"/>
    </location>
</feature>
<proteinExistence type="inferred from homology"/>
<organism evidence="8 9">
    <name type="scientific">Dawidia soli</name>
    <dbReference type="NCBI Taxonomy" id="2782352"/>
    <lineage>
        <taxon>Bacteria</taxon>
        <taxon>Pseudomonadati</taxon>
        <taxon>Bacteroidota</taxon>
        <taxon>Cytophagia</taxon>
        <taxon>Cytophagales</taxon>
        <taxon>Chryseotaleaceae</taxon>
        <taxon>Dawidia</taxon>
    </lineage>
</organism>
<evidence type="ECO:0000259" key="7">
    <source>
        <dbReference type="PROSITE" id="PS51760"/>
    </source>
</evidence>
<dbReference type="GO" id="GO:0000272">
    <property type="term" value="P:polysaccharide catabolic process"/>
    <property type="evidence" value="ECO:0007669"/>
    <property type="project" value="UniProtKB-KW"/>
</dbReference>
<dbReference type="EC" id="3.2.1.8" evidence="5"/>
<evidence type="ECO:0000256" key="3">
    <source>
        <dbReference type="ARBA" id="ARBA00023295"/>
    </source>
</evidence>
<protein>
    <recommendedName>
        <fullName evidence="5">Beta-xylanase</fullName>
        <ecNumber evidence="5">3.2.1.8</ecNumber>
    </recommendedName>
</protein>
<dbReference type="InterPro" id="IPR044846">
    <property type="entry name" value="GH10"/>
</dbReference>
<reference evidence="8 9" key="1">
    <citation type="submission" date="2021-05" db="EMBL/GenBank/DDBJ databases">
        <title>A Polyphasic approach of four new species of the genus Ohtaekwangia: Ohtaekwangia histidinii sp. nov., Ohtaekwangia cretensis sp. nov., Ohtaekwangia indiensis sp. nov., Ohtaekwangia reichenbachii sp. nov. from diverse environment.</title>
        <authorList>
            <person name="Octaviana S."/>
        </authorList>
    </citation>
    <scope>NUCLEOTIDE SEQUENCE [LARGE SCALE GENOMIC DNA]</scope>
    <source>
        <strain evidence="8 9">PWU37</strain>
    </source>
</reference>
<keyword evidence="2 5" id="KW-0119">Carbohydrate metabolism</keyword>
<gene>
    <name evidence="8" type="ORF">KK078_23355</name>
</gene>
<dbReference type="InterPro" id="IPR017853">
    <property type="entry name" value="GH"/>
</dbReference>
<dbReference type="Gene3D" id="3.20.20.80">
    <property type="entry name" value="Glycosidases"/>
    <property type="match status" value="1"/>
</dbReference>
<dbReference type="SMART" id="SM00633">
    <property type="entry name" value="Glyco_10"/>
    <property type="match status" value="1"/>
</dbReference>
<comment type="catalytic activity">
    <reaction evidence="5">
        <text>Endohydrolysis of (1-&gt;4)-beta-D-xylosidic linkages in xylans.</text>
        <dbReference type="EC" id="3.2.1.8"/>
    </reaction>
</comment>
<evidence type="ECO:0000256" key="6">
    <source>
        <dbReference type="SAM" id="SignalP"/>
    </source>
</evidence>
<name>A0AAP2DEW9_9BACT</name>
<keyword evidence="6" id="KW-0732">Signal</keyword>
<dbReference type="PRINTS" id="PR00134">
    <property type="entry name" value="GLHYDRLASE10"/>
</dbReference>
<dbReference type="PANTHER" id="PTHR31490">
    <property type="entry name" value="GLYCOSYL HYDROLASE"/>
    <property type="match status" value="1"/>
</dbReference>
<feature type="signal peptide" evidence="6">
    <location>
        <begin position="1"/>
        <end position="26"/>
    </location>
</feature>
<comment type="similarity">
    <text evidence="5">Belongs to the glycosyl hydrolase 10 (cellulase F) family.</text>
</comment>
<dbReference type="SUPFAM" id="SSF51445">
    <property type="entry name" value="(Trans)glycosidases"/>
    <property type="match status" value="1"/>
</dbReference>
<dbReference type="PANTHER" id="PTHR31490:SF90">
    <property type="entry name" value="ENDO-1,4-BETA-XYLANASE A"/>
    <property type="match status" value="1"/>
</dbReference>
<dbReference type="AlphaFoldDB" id="A0AAP2DEW9"/>
<evidence type="ECO:0000256" key="1">
    <source>
        <dbReference type="ARBA" id="ARBA00022801"/>
    </source>
</evidence>
<keyword evidence="9" id="KW-1185">Reference proteome</keyword>
<dbReference type="GO" id="GO:0031176">
    <property type="term" value="F:endo-1,4-beta-xylanase activity"/>
    <property type="evidence" value="ECO:0007669"/>
    <property type="project" value="UniProtKB-EC"/>
</dbReference>
<accession>A0AAP2DEW9</accession>
<dbReference type="InterPro" id="IPR001000">
    <property type="entry name" value="GH10_dom"/>
</dbReference>